<evidence type="ECO:0000313" key="6">
    <source>
        <dbReference type="EMBL" id="AEE49689.1"/>
    </source>
</evidence>
<accession>F4L3X2</accession>
<evidence type="ECO:0000259" key="5">
    <source>
        <dbReference type="Pfam" id="PF14905"/>
    </source>
</evidence>
<protein>
    <submittedName>
        <fullName evidence="6">TonB-dependent receptor</fullName>
    </submittedName>
</protein>
<dbReference type="EMBL" id="CP002691">
    <property type="protein sequence ID" value="AEE49689.1"/>
    <property type="molecule type" value="Genomic_DNA"/>
</dbReference>
<dbReference type="OrthoDB" id="905812at2"/>
<evidence type="ECO:0000256" key="3">
    <source>
        <dbReference type="ARBA" id="ARBA00023237"/>
    </source>
</evidence>
<dbReference type="HOGENOM" id="CLU_017617_0_0_10"/>
<dbReference type="SUPFAM" id="SSF49452">
    <property type="entry name" value="Starch-binding domain-like"/>
    <property type="match status" value="1"/>
</dbReference>
<organism evidence="6 7">
    <name type="scientific">Haliscomenobacter hydrossis (strain ATCC 27775 / DSM 1100 / LMG 10767 / O)</name>
    <dbReference type="NCBI Taxonomy" id="760192"/>
    <lineage>
        <taxon>Bacteria</taxon>
        <taxon>Pseudomonadati</taxon>
        <taxon>Bacteroidota</taxon>
        <taxon>Saprospiria</taxon>
        <taxon>Saprospirales</taxon>
        <taxon>Haliscomenobacteraceae</taxon>
        <taxon>Haliscomenobacter</taxon>
    </lineage>
</organism>
<dbReference type="eggNOG" id="COG4772">
    <property type="taxonomic scope" value="Bacteria"/>
</dbReference>
<dbReference type="Gene3D" id="2.170.130.10">
    <property type="entry name" value="TonB-dependent receptor, plug domain"/>
    <property type="match status" value="1"/>
</dbReference>
<keyword evidence="2" id="KW-0472">Membrane</keyword>
<dbReference type="KEGG" id="hhy:Halhy_1803"/>
<keyword evidence="7" id="KW-1185">Reference proteome</keyword>
<dbReference type="RefSeq" id="WP_013764242.1">
    <property type="nucleotide sequence ID" value="NC_015510.1"/>
</dbReference>
<proteinExistence type="predicted"/>
<dbReference type="PANTHER" id="PTHR40980">
    <property type="entry name" value="PLUG DOMAIN-CONTAINING PROTEIN"/>
    <property type="match status" value="1"/>
</dbReference>
<dbReference type="Proteomes" id="UP000008461">
    <property type="component" value="Chromosome"/>
</dbReference>
<dbReference type="Gene3D" id="2.40.170.20">
    <property type="entry name" value="TonB-dependent receptor, beta-barrel domain"/>
    <property type="match status" value="1"/>
</dbReference>
<keyword evidence="3" id="KW-0998">Cell outer membrane</keyword>
<dbReference type="InterPro" id="IPR037066">
    <property type="entry name" value="Plug_dom_sf"/>
</dbReference>
<dbReference type="STRING" id="760192.Halhy_1803"/>
<keyword evidence="6" id="KW-0675">Receptor</keyword>
<evidence type="ECO:0000313" key="7">
    <source>
        <dbReference type="Proteomes" id="UP000008461"/>
    </source>
</evidence>
<reference evidence="6 7" key="1">
    <citation type="journal article" date="2011" name="Stand. Genomic Sci.">
        <title>Complete genome sequence of Haliscomenobacter hydrossis type strain (O).</title>
        <authorList>
            <consortium name="US DOE Joint Genome Institute (JGI-PGF)"/>
            <person name="Daligault H."/>
            <person name="Lapidus A."/>
            <person name="Zeytun A."/>
            <person name="Nolan M."/>
            <person name="Lucas S."/>
            <person name="Del Rio T.G."/>
            <person name="Tice H."/>
            <person name="Cheng J.F."/>
            <person name="Tapia R."/>
            <person name="Han C."/>
            <person name="Goodwin L."/>
            <person name="Pitluck S."/>
            <person name="Liolios K."/>
            <person name="Pagani I."/>
            <person name="Ivanova N."/>
            <person name="Huntemann M."/>
            <person name="Mavromatis K."/>
            <person name="Mikhailova N."/>
            <person name="Pati A."/>
            <person name="Chen A."/>
            <person name="Palaniappan K."/>
            <person name="Land M."/>
            <person name="Hauser L."/>
            <person name="Brambilla E.M."/>
            <person name="Rohde M."/>
            <person name="Verbarg S."/>
            <person name="Goker M."/>
            <person name="Bristow J."/>
            <person name="Eisen J.A."/>
            <person name="Markowitz V."/>
            <person name="Hugenholtz P."/>
            <person name="Kyrpides N.C."/>
            <person name="Klenk H.P."/>
            <person name="Woyke T."/>
        </authorList>
    </citation>
    <scope>NUCLEOTIDE SEQUENCE [LARGE SCALE GENOMIC DNA]</scope>
    <source>
        <strain evidence="7">ATCC 27775 / DSM 1100 / LMG 10767 / O</strain>
    </source>
</reference>
<dbReference type="InterPro" id="IPR036942">
    <property type="entry name" value="Beta-barrel_TonB_sf"/>
</dbReference>
<evidence type="ECO:0000256" key="1">
    <source>
        <dbReference type="ARBA" id="ARBA00004442"/>
    </source>
</evidence>
<dbReference type="Pfam" id="PF14905">
    <property type="entry name" value="OMP_b-brl_3"/>
    <property type="match status" value="1"/>
</dbReference>
<dbReference type="InterPro" id="IPR012910">
    <property type="entry name" value="Plug_dom"/>
</dbReference>
<evidence type="ECO:0000256" key="2">
    <source>
        <dbReference type="ARBA" id="ARBA00023136"/>
    </source>
</evidence>
<feature type="domain" description="Outer membrane protein beta-barrel" evidence="5">
    <location>
        <begin position="393"/>
        <end position="799"/>
    </location>
</feature>
<comment type="subcellular location">
    <subcellularLocation>
        <location evidence="1">Cell outer membrane</location>
    </subcellularLocation>
</comment>
<dbReference type="PANTHER" id="PTHR40980:SF4">
    <property type="entry name" value="TONB-DEPENDENT RECEPTOR-LIKE BETA-BARREL DOMAIN-CONTAINING PROTEIN"/>
    <property type="match status" value="1"/>
</dbReference>
<dbReference type="GO" id="GO:0030246">
    <property type="term" value="F:carbohydrate binding"/>
    <property type="evidence" value="ECO:0007669"/>
    <property type="project" value="InterPro"/>
</dbReference>
<dbReference type="SUPFAM" id="SSF56935">
    <property type="entry name" value="Porins"/>
    <property type="match status" value="1"/>
</dbReference>
<dbReference type="GO" id="GO:0009279">
    <property type="term" value="C:cell outer membrane"/>
    <property type="evidence" value="ECO:0007669"/>
    <property type="project" value="UniProtKB-SubCell"/>
</dbReference>
<dbReference type="AlphaFoldDB" id="F4L3X2"/>
<dbReference type="Pfam" id="PF13715">
    <property type="entry name" value="CarbopepD_reg_2"/>
    <property type="match status" value="1"/>
</dbReference>
<dbReference type="InterPro" id="IPR041700">
    <property type="entry name" value="OMP_b-brl_3"/>
</dbReference>
<reference key="2">
    <citation type="submission" date="2011-04" db="EMBL/GenBank/DDBJ databases">
        <title>Complete sequence of chromosome of Haliscomenobacter hydrossis DSM 1100.</title>
        <authorList>
            <consortium name="US DOE Joint Genome Institute (JGI-PGF)"/>
            <person name="Lucas S."/>
            <person name="Han J."/>
            <person name="Lapidus A."/>
            <person name="Bruce D."/>
            <person name="Goodwin L."/>
            <person name="Pitluck S."/>
            <person name="Peters L."/>
            <person name="Kyrpides N."/>
            <person name="Mavromatis K."/>
            <person name="Ivanova N."/>
            <person name="Ovchinnikova G."/>
            <person name="Pagani I."/>
            <person name="Daligault H."/>
            <person name="Detter J.C."/>
            <person name="Han C."/>
            <person name="Land M."/>
            <person name="Hauser L."/>
            <person name="Markowitz V."/>
            <person name="Cheng J.-F."/>
            <person name="Hugenholtz P."/>
            <person name="Woyke T."/>
            <person name="Wu D."/>
            <person name="Verbarg S."/>
            <person name="Frueling A."/>
            <person name="Brambilla E."/>
            <person name="Klenk H.-P."/>
            <person name="Eisen J.A."/>
        </authorList>
    </citation>
    <scope>NUCLEOTIDE SEQUENCE</scope>
    <source>
        <strain>DSM 1100</strain>
    </source>
</reference>
<dbReference type="Pfam" id="PF07715">
    <property type="entry name" value="Plug"/>
    <property type="match status" value="1"/>
</dbReference>
<evidence type="ECO:0000259" key="4">
    <source>
        <dbReference type="Pfam" id="PF07715"/>
    </source>
</evidence>
<feature type="domain" description="TonB-dependent receptor plug" evidence="4">
    <location>
        <begin position="143"/>
        <end position="224"/>
    </location>
</feature>
<dbReference type="InterPro" id="IPR013784">
    <property type="entry name" value="Carb-bd-like_fold"/>
</dbReference>
<name>F4L3X2_HALH1</name>
<sequence length="803" mass="91026">MKFYHLYFFLIFFLPSLLVAQSPKITISGILKDATTKAPLSFVNVVFKSPQDSSLVAGTISNEEGRFSVADLSSGSYLLELSLVGYRRSIQAMEVGKLSSFLDLGVIEMQEDALELSEIVVSGKQDEVNSRMDKKTFSLDDNLSQSGGSVLQAMKNLPGIASDNDGKVQLRGSDKVTVLIDGKQTALTGFGNQKGLDNIPASAIEKIEIINNPSSKYDANGNAGIINIIYKKNKEEGWNGKIGVMAGLGALWPKAESLPEVRKQYQATPKLNPSLALNYRHKKINAFLQSDWLLDKTLNRNEFTTRIYEDGDIVKQQVQRNRITTNIAAKAGIDYAISANDALTISGLFSNEHVLDDGDIPYFNDDLSVRRRLWQFHEDEYNTAFTGSVAYQHKFKQAGHTLNVSFNYTFHREDEKYFLTNILPTYTGRDTFKLIADENVSDFNLDYVKPLRHGRFEAGLKFRRRYIPTDMRFFPGINSPLDTNAAGWANYGETIPALYGNYIFERNNFELEAGLRVEYVKLNYTVNPDHNTYKSDGYNYTQPFPSLRLSYNLKDNHKLSLFYNRRVDRPDEGDIRIFPKYDEPEILKVGNPALRPQFTNTFELGYRSSWDKGYWYSALYHRIIDGTKIRIGTIVPNSTIIYNIYQNADLSYNTGIEWVVQQTVAKWVSFNANLNVYRNVIDAFTVENKYPVPSVFSAEKATYTSGNVKLNVSFKFPKQIDLQITSIYLAPDIIPQGEIGSRFSINLGLKKNIQKGKGELFLNGTDVLNTLRIHKTITGNGFSYVTTDYYETQAFRMGYSRKF</sequence>
<gene>
    <name evidence="6" type="ordered locus">Halhy_1803</name>
</gene>